<dbReference type="RefSeq" id="WP_081139665.1">
    <property type="nucleotide sequence ID" value="NZ_MWUE01000017.1"/>
</dbReference>
<evidence type="ECO:0000313" key="2">
    <source>
        <dbReference type="Proteomes" id="UP000192769"/>
    </source>
</evidence>
<name>A0A1V9DHY4_9GAMM</name>
<organism evidence="1 2">
    <name type="scientific">Pantoea latae</name>
    <dbReference type="NCBI Taxonomy" id="1964541"/>
    <lineage>
        <taxon>Bacteria</taxon>
        <taxon>Pseudomonadati</taxon>
        <taxon>Pseudomonadota</taxon>
        <taxon>Gammaproteobacteria</taxon>
        <taxon>Enterobacterales</taxon>
        <taxon>Erwiniaceae</taxon>
        <taxon>Pantoea</taxon>
    </lineage>
</organism>
<comment type="caution">
    <text evidence="1">The sequence shown here is derived from an EMBL/GenBank/DDBJ whole genome shotgun (WGS) entry which is preliminary data.</text>
</comment>
<accession>A0A1V9DHY4</accession>
<dbReference type="OrthoDB" id="6896077at2"/>
<gene>
    <name evidence="1" type="ORF">B2J69_12700</name>
</gene>
<dbReference type="Proteomes" id="UP000192769">
    <property type="component" value="Unassembled WGS sequence"/>
</dbReference>
<protein>
    <submittedName>
        <fullName evidence="1">Uncharacterized protein</fullName>
    </submittedName>
</protein>
<keyword evidence="2" id="KW-1185">Reference proteome</keyword>
<evidence type="ECO:0000313" key="1">
    <source>
        <dbReference type="EMBL" id="OQP33395.1"/>
    </source>
</evidence>
<sequence>MPTSSRYWQALETHAHIIVYRSDIAASPSASSVLNVFINDRYHTSVLPQDRAVDLALCPGKKTFNVSVGQLSQHRYARPGVARGVSPELDIGERYYLEVTLDAQGKIATRWAPKSEAESALMRLNLQQRTLSRVIKERDCPEVIYSISPDKLYVSQQGHGMELSEPGNDVLADLVKTIENEFYQIDKLVVRNHSEVDEILTLEHPLSQMRTNTVATWLVNSEINAPVYQAEGRDLKNCHDISSRRYDDQACLKYRRSVDVEVYGVKKSTRSLH</sequence>
<dbReference type="AlphaFoldDB" id="A0A1V9DHY4"/>
<reference evidence="1 2" key="1">
    <citation type="submission" date="2017-02" db="EMBL/GenBank/DDBJ databases">
        <title>Whole genome shotgun sequence of Pantoea agglomerans strain AS1 isolated from a cycad, Zamia floridana in Central Florida, USA.</title>
        <authorList>
            <person name="Lata P."/>
            <person name="Govindarajan S."/>
            <person name="Qi F."/>
            <person name="Li J.-L."/>
            <person name="Maurya S.K."/>
            <person name="Sahoo M.K."/>
        </authorList>
    </citation>
    <scope>NUCLEOTIDE SEQUENCE [LARGE SCALE GENOMIC DNA]</scope>
    <source>
        <strain evidence="1 2">AS1</strain>
    </source>
</reference>
<dbReference type="EMBL" id="MWUE01000017">
    <property type="protein sequence ID" value="OQP33395.1"/>
    <property type="molecule type" value="Genomic_DNA"/>
</dbReference>
<proteinExistence type="predicted"/>